<evidence type="ECO:0000256" key="4">
    <source>
        <dbReference type="SAM" id="Phobius"/>
    </source>
</evidence>
<feature type="transmembrane region" description="Helical" evidence="4">
    <location>
        <begin position="253"/>
        <end position="277"/>
    </location>
</feature>
<evidence type="ECO:0000256" key="1">
    <source>
        <dbReference type="ARBA" id="ARBA00022692"/>
    </source>
</evidence>
<feature type="transmembrane region" description="Helical" evidence="4">
    <location>
        <begin position="141"/>
        <end position="168"/>
    </location>
</feature>
<keyword evidence="2 4" id="KW-1133">Transmembrane helix</keyword>
<feature type="transmembrane region" description="Helical" evidence="4">
    <location>
        <begin position="284"/>
        <end position="303"/>
    </location>
</feature>
<feature type="transmembrane region" description="Helical" evidence="4">
    <location>
        <begin position="108"/>
        <end position="129"/>
    </location>
</feature>
<feature type="transmembrane region" description="Helical" evidence="4">
    <location>
        <begin position="375"/>
        <end position="394"/>
    </location>
</feature>
<evidence type="ECO:0000313" key="7">
    <source>
        <dbReference type="Proteomes" id="UP000289200"/>
    </source>
</evidence>
<dbReference type="InterPro" id="IPR011701">
    <property type="entry name" value="MFS"/>
</dbReference>
<proteinExistence type="predicted"/>
<dbReference type="SUPFAM" id="SSF103473">
    <property type="entry name" value="MFS general substrate transporter"/>
    <property type="match status" value="1"/>
</dbReference>
<dbReference type="PROSITE" id="PS50850">
    <property type="entry name" value="MFS"/>
    <property type="match status" value="1"/>
</dbReference>
<feature type="transmembrane region" description="Helical" evidence="4">
    <location>
        <begin position="83"/>
        <end position="102"/>
    </location>
</feature>
<feature type="transmembrane region" description="Helical" evidence="4">
    <location>
        <begin position="174"/>
        <end position="195"/>
    </location>
</feature>
<keyword evidence="3 4" id="KW-0472">Membrane</keyword>
<feature type="transmembrane region" description="Helical" evidence="4">
    <location>
        <begin position="344"/>
        <end position="363"/>
    </location>
</feature>
<dbReference type="InterPro" id="IPR050327">
    <property type="entry name" value="Proton-linked_MCT"/>
</dbReference>
<comment type="caution">
    <text evidence="6">The sequence shown here is derived from an EMBL/GenBank/DDBJ whole genome shotgun (WGS) entry which is preliminary data.</text>
</comment>
<sequence>MPPKTPSPALSAGAVLVLVAGFAVVFVGGGARFAIGLTLKAVVDDLGWGRAELGTAVALFQAVSAICMFLAGRLSDRADPHLVLAAGLFVAGLGIGAMSVMAAPWHALVLYGVVFAAGNGAASLIPVGVMVTRAFPQRTGFANAAVTSGMSLGQLVMIGLLAAVLVAIGWRSVFLWLGAAHLILLPLVLLAMRAGRAGDEPHSRRAVRGLSLGAAARTRPFWVLLAVYAICGLDDFFVSTHVVAFAQDRGLDAWLAGSLLALMGLTALVGVMIAGLWSDRAGPLWPTAALFVARLAVFALVLVDQSIPSVAAFALVYGMTFMVTAPLTVVFVAEHFGSRHLGALTGLITMVHHMAGGFGAWLGAVTFDRLGGYDAAFAVMLASNVLVLALLPLLRRPPAD</sequence>
<feature type="transmembrane region" description="Helical" evidence="4">
    <location>
        <begin position="53"/>
        <end position="71"/>
    </location>
</feature>
<keyword evidence="1 4" id="KW-0812">Transmembrane</keyword>
<dbReference type="PANTHER" id="PTHR11360">
    <property type="entry name" value="MONOCARBOXYLATE TRANSPORTER"/>
    <property type="match status" value="1"/>
</dbReference>
<evidence type="ECO:0000259" key="5">
    <source>
        <dbReference type="PROSITE" id="PS50850"/>
    </source>
</evidence>
<dbReference type="Pfam" id="PF07690">
    <property type="entry name" value="MFS_1"/>
    <property type="match status" value="1"/>
</dbReference>
<keyword evidence="7" id="KW-1185">Reference proteome</keyword>
<dbReference type="RefSeq" id="WP_129611395.1">
    <property type="nucleotide sequence ID" value="NZ_UWOC01000200.1"/>
</dbReference>
<dbReference type="EMBL" id="UWOC01000200">
    <property type="protein sequence ID" value="VCU11426.1"/>
    <property type="molecule type" value="Genomic_DNA"/>
</dbReference>
<evidence type="ECO:0000256" key="2">
    <source>
        <dbReference type="ARBA" id="ARBA00022989"/>
    </source>
</evidence>
<evidence type="ECO:0000313" key="6">
    <source>
        <dbReference type="EMBL" id="VCU11426.1"/>
    </source>
</evidence>
<dbReference type="OrthoDB" id="9796632at2"/>
<reference evidence="7" key="1">
    <citation type="submission" date="2018-10" db="EMBL/GenBank/DDBJ databases">
        <authorList>
            <person name="Peiro R."/>
            <person name="Begona"/>
            <person name="Cbmso G."/>
            <person name="Lopez M."/>
            <person name="Gonzalez S."/>
            <person name="Sacristan E."/>
            <person name="Castillo E."/>
        </authorList>
    </citation>
    <scope>NUCLEOTIDE SEQUENCE [LARGE SCALE GENOMIC DNA]</scope>
</reference>
<dbReference type="Gene3D" id="1.20.1250.20">
    <property type="entry name" value="MFS general substrate transporter like domains"/>
    <property type="match status" value="2"/>
</dbReference>
<feature type="domain" description="Major facilitator superfamily (MFS) profile" evidence="5">
    <location>
        <begin position="9"/>
        <end position="400"/>
    </location>
</feature>
<name>A0A3S4B857_9BRAD</name>
<feature type="transmembrane region" description="Helical" evidence="4">
    <location>
        <begin position="12"/>
        <end position="33"/>
    </location>
</feature>
<organism evidence="6 7">
    <name type="scientific">Rhodoplanes serenus</name>
    <dbReference type="NCBI Taxonomy" id="200615"/>
    <lineage>
        <taxon>Bacteria</taxon>
        <taxon>Pseudomonadati</taxon>
        <taxon>Pseudomonadota</taxon>
        <taxon>Alphaproteobacteria</taxon>
        <taxon>Hyphomicrobiales</taxon>
        <taxon>Nitrobacteraceae</taxon>
        <taxon>Rhodoplanes</taxon>
    </lineage>
</organism>
<accession>A0A3S4B857</accession>
<dbReference type="InterPro" id="IPR036259">
    <property type="entry name" value="MFS_trans_sf"/>
</dbReference>
<protein>
    <submittedName>
        <fullName evidence="6">L-galactonate transporter</fullName>
    </submittedName>
</protein>
<dbReference type="GO" id="GO:0022857">
    <property type="term" value="F:transmembrane transporter activity"/>
    <property type="evidence" value="ECO:0007669"/>
    <property type="project" value="InterPro"/>
</dbReference>
<feature type="transmembrane region" description="Helical" evidence="4">
    <location>
        <begin position="309"/>
        <end position="332"/>
    </location>
</feature>
<dbReference type="Proteomes" id="UP000289200">
    <property type="component" value="Unassembled WGS sequence"/>
</dbReference>
<feature type="transmembrane region" description="Helical" evidence="4">
    <location>
        <begin position="221"/>
        <end position="247"/>
    </location>
</feature>
<evidence type="ECO:0000256" key="3">
    <source>
        <dbReference type="ARBA" id="ARBA00023136"/>
    </source>
</evidence>
<dbReference type="AlphaFoldDB" id="A0A3S4B857"/>
<gene>
    <name evidence="6" type="primary">lgoT</name>
    <name evidence="6" type="ORF">RHODGE_RHODGE_04638</name>
</gene>
<dbReference type="InterPro" id="IPR020846">
    <property type="entry name" value="MFS_dom"/>
</dbReference>
<dbReference type="PANTHER" id="PTHR11360:SF284">
    <property type="entry name" value="EG:103B4.3 PROTEIN-RELATED"/>
    <property type="match status" value="1"/>
</dbReference>